<dbReference type="PROSITE" id="PS51186">
    <property type="entry name" value="GNAT"/>
    <property type="match status" value="1"/>
</dbReference>
<accession>A0A2G9C6P6</accession>
<gene>
    <name evidence="2" type="ORF">CS062_16240</name>
</gene>
<dbReference type="RefSeq" id="WP_099862656.1">
    <property type="nucleotide sequence ID" value="NZ_PEOG01000045.1"/>
</dbReference>
<keyword evidence="3" id="KW-1185">Reference proteome</keyword>
<evidence type="ECO:0000313" key="3">
    <source>
        <dbReference type="Proteomes" id="UP000231501"/>
    </source>
</evidence>
<dbReference type="SUPFAM" id="SSF55729">
    <property type="entry name" value="Acyl-CoA N-acyltransferases (Nat)"/>
    <property type="match status" value="1"/>
</dbReference>
<sequence length="142" mass="15989">MSAELVFNLTEVADFMRTRLPGFRLCEGARAIGLRRDGVIVAGVIYEGFNGPNIWMHVAAVPGRRWLTREYLLACFRYPFEVCGVQRITGYVDASNTDARRFDEALGFKEEARLKGAAEDGGDVILYVMRREDCRYGTVSPN</sequence>
<name>A0A2G9C6P6_9BURK</name>
<feature type="domain" description="N-acetyltransferase" evidence="1">
    <location>
        <begin position="1"/>
        <end position="132"/>
    </location>
</feature>
<organism evidence="2 3">
    <name type="scientific">Roseateles chitinivorans</name>
    <dbReference type="NCBI Taxonomy" id="2917965"/>
    <lineage>
        <taxon>Bacteria</taxon>
        <taxon>Pseudomonadati</taxon>
        <taxon>Pseudomonadota</taxon>
        <taxon>Betaproteobacteria</taxon>
        <taxon>Burkholderiales</taxon>
        <taxon>Sphaerotilaceae</taxon>
        <taxon>Roseateles</taxon>
    </lineage>
</organism>
<dbReference type="AlphaFoldDB" id="A0A2G9C6P6"/>
<dbReference type="OrthoDB" id="8907221at2"/>
<comment type="caution">
    <text evidence="2">The sequence shown here is derived from an EMBL/GenBank/DDBJ whole genome shotgun (WGS) entry which is preliminary data.</text>
</comment>
<dbReference type="GO" id="GO:0016747">
    <property type="term" value="F:acyltransferase activity, transferring groups other than amino-acyl groups"/>
    <property type="evidence" value="ECO:0007669"/>
    <property type="project" value="InterPro"/>
</dbReference>
<reference evidence="2 3" key="1">
    <citation type="submission" date="2017-11" db="EMBL/GenBank/DDBJ databases">
        <title>Draft genome sequence of Mitsuaria sp. HWN-4.</title>
        <authorList>
            <person name="Gundlapally S.R."/>
        </authorList>
    </citation>
    <scope>NUCLEOTIDE SEQUENCE [LARGE SCALE GENOMIC DNA]</scope>
    <source>
        <strain evidence="2 3">HWN-4</strain>
    </source>
</reference>
<dbReference type="Gene3D" id="3.40.630.30">
    <property type="match status" value="1"/>
</dbReference>
<dbReference type="InterPro" id="IPR000182">
    <property type="entry name" value="GNAT_dom"/>
</dbReference>
<evidence type="ECO:0000313" key="2">
    <source>
        <dbReference type="EMBL" id="PIM52103.1"/>
    </source>
</evidence>
<dbReference type="EMBL" id="PEOG01000045">
    <property type="protein sequence ID" value="PIM52103.1"/>
    <property type="molecule type" value="Genomic_DNA"/>
</dbReference>
<proteinExistence type="predicted"/>
<protein>
    <recommendedName>
        <fullName evidence="1">N-acetyltransferase domain-containing protein</fullName>
    </recommendedName>
</protein>
<dbReference type="InterPro" id="IPR016181">
    <property type="entry name" value="Acyl_CoA_acyltransferase"/>
</dbReference>
<evidence type="ECO:0000259" key="1">
    <source>
        <dbReference type="PROSITE" id="PS51186"/>
    </source>
</evidence>
<dbReference type="Proteomes" id="UP000231501">
    <property type="component" value="Unassembled WGS sequence"/>
</dbReference>